<name>A0A944QSG6_9GAMM</name>
<reference evidence="1 2" key="1">
    <citation type="submission" date="2021-05" db="EMBL/GenBank/DDBJ databases">
        <title>Genetic and Functional Diversity in Clade A Lucinid endosymbionts from the Bahamas.</title>
        <authorList>
            <person name="Giani N.M."/>
            <person name="Engel A.S."/>
            <person name="Campbell B.J."/>
        </authorList>
    </citation>
    <scope>NUCLEOTIDE SEQUENCE [LARGE SCALE GENOMIC DNA]</scope>
    <source>
        <strain evidence="1">LUC16012Gg_MoonRockCtena</strain>
    </source>
</reference>
<comment type="caution">
    <text evidence="1">The sequence shown here is derived from an EMBL/GenBank/DDBJ whole genome shotgun (WGS) entry which is preliminary data.</text>
</comment>
<sequence length="960" mass="105064">MSVDNPSSGDNAFSTEALNQALFESVRNQKLGYNFSSPLGNNLLGAYSRDQVIGMLADQLAKAPPGSASITGKNGLFRINWFDGRFLTAQAFRQQDTYWDQRLRLLAQIFPPGISWGLGLSGLEATLQPYPPPGSDTGPTTGGTSLDTQFTLQPGVAFDGIGRPIVVGQAYCFCFSDLIPRFQNEPRQVAASGQRFQSCLCLEPFNGGAGTPGSALPPGPYLLMIEPRESPEGDAKVYGEACAGEGPARCESHGWRGGFGLSLVRFPAEPPAGMNIAHSWALRGILSAYYYDVFEHSLIERWDPEFLRDDGLCEAVGNGCQQAGAIPLAMVYIGFDSSIIFLDQWIPRRGLTATNAANWTRTHIGAPAQSAADARLHQFQCMLKQSLSKVPLVDLGQQAAPAMNLYERGFRHIPPVGFLPFDPFTTLYDLIDPDTDFSGNLLEQIPGFANIHHVERQIDRYFCGTSVIPYYVVALHDDDVLEDINNVFDKDPVRVDRLSAIDDRVSSILSNLCEESDQQFSAITGLFTRFIRVFGSMIVLMTRDTDLLVNRDVELVKVIIPLQGLRRRHPVVGVTETDSSASLDDWYSRPPGQSGGSISNLARDRLIGFIRETFGMDALPRHFAVYVKQRMVLLDVIYVLFELFNQFLVFIDSFDRANSAIAPLSTQTFRDQHLAQAQAQQVAAQTALGTPLVREVIAYSAVTANPQLASPEMWDGFFTQVDAEEARLADQIDDPALRRQRAFDLVADAQGMEVEGFDTIKVLIATQTPQAAEASLRSIQRAAKTMPALNERGLPRGVSLNQELVHDGSVRVYERGSSRELWQAVNRGLKQQPATNLVGGARTDVTIGEVLKQPADEAGKLLGGSEGVDELRKAIAPKLTKIAKEIDTIAANPPAAKVIDGFRKNLVETGGDPVKALVKTQTQFKDDTAATAKLKRIKPIADLLGRDGFRPVADVVFRAP</sequence>
<accession>A0A944QSG6</accession>
<dbReference type="Proteomes" id="UP000770889">
    <property type="component" value="Unassembled WGS sequence"/>
</dbReference>
<organism evidence="1 2">
    <name type="scientific">Candidatus Thiodiazotropha taylori</name>
    <dbReference type="NCBI Taxonomy" id="2792791"/>
    <lineage>
        <taxon>Bacteria</taxon>
        <taxon>Pseudomonadati</taxon>
        <taxon>Pseudomonadota</taxon>
        <taxon>Gammaproteobacteria</taxon>
        <taxon>Chromatiales</taxon>
        <taxon>Sedimenticolaceae</taxon>
        <taxon>Candidatus Thiodiazotropha</taxon>
    </lineage>
</organism>
<gene>
    <name evidence="1" type="ORF">KME65_03495</name>
</gene>
<proteinExistence type="predicted"/>
<evidence type="ECO:0000313" key="2">
    <source>
        <dbReference type="Proteomes" id="UP000770889"/>
    </source>
</evidence>
<evidence type="ECO:0000313" key="1">
    <source>
        <dbReference type="EMBL" id="MBT2988007.1"/>
    </source>
</evidence>
<dbReference type="EMBL" id="JAHHGM010000002">
    <property type="protein sequence ID" value="MBT2988007.1"/>
    <property type="molecule type" value="Genomic_DNA"/>
</dbReference>
<dbReference type="AlphaFoldDB" id="A0A944QSG6"/>
<protein>
    <submittedName>
        <fullName evidence="1">Uncharacterized protein</fullName>
    </submittedName>
</protein>